<evidence type="ECO:0000256" key="1">
    <source>
        <dbReference type="SAM" id="Phobius"/>
    </source>
</evidence>
<sequence>MKSLFYFFSRVNYLISEFLLKKIKININNHKDVNLLELFYVHLYNKNVLINNIFLKLLGYVPFFKRDVLSYYLKKKLFLNNFYTSKNYFKFKKANALFFKNNYFKKNNFIFKNSIFSNCFFFYIINTHIITISVLNSINFFTQTFSELQVRYFFNLYFSKFFDVNKINTPIFFLNDSKISDVRFFLRYMYDNSTNSKYSVIDPLSDLLKKSASFASLTFSEDEFKSNKKVSNFDKKMIKKSFFFEKVNPVDSKSNFSFLILLNNCSIFFSKKNYLYNKGKFSRNRQTYRTGVYLCIWLTVLTVIGLYFYFYLMSIKFTYFYALFLFFIFLFFYKFFTKRKNGIFEEHTDLFNNF</sequence>
<keyword evidence="2" id="KW-0496">Mitochondrion</keyword>
<feature type="transmembrane region" description="Helical" evidence="1">
    <location>
        <begin position="115"/>
        <end position="138"/>
    </location>
</feature>
<keyword evidence="1" id="KW-0472">Membrane</keyword>
<dbReference type="GeneID" id="9384796"/>
<reference evidence="2" key="1">
    <citation type="journal article" date="2011" name="BMC Genomics">
        <title>The mitochondrial genome sequence of the ciliate Paramecium caudatum reveals a shift in nucleotide composition and codon usage within the genus Paramecium.</title>
        <authorList>
            <person name="Barth D."/>
            <person name="Berendonk T.U."/>
        </authorList>
    </citation>
    <scope>NUCLEOTIDE SEQUENCE</scope>
    <source>
        <strain evidence="2">GB-E</strain>
    </source>
</reference>
<accession>D8L7R8</accession>
<protein>
    <submittedName>
        <fullName evidence="2">Ymf67</fullName>
    </submittedName>
</protein>
<dbReference type="RefSeq" id="YP_003734426.1">
    <property type="nucleotide sequence ID" value="NC_014262.1"/>
</dbReference>
<evidence type="ECO:0000313" key="2">
    <source>
        <dbReference type="EMBL" id="CAZ66805.1"/>
    </source>
</evidence>
<keyword evidence="1" id="KW-1133">Transmembrane helix</keyword>
<geneLocation type="mitochondrion" evidence="2"/>
<name>D8L7R8_PARCA</name>
<feature type="transmembrane region" description="Helical" evidence="1">
    <location>
        <begin position="291"/>
        <end position="312"/>
    </location>
</feature>
<dbReference type="AlphaFoldDB" id="D8L7R8"/>
<organism evidence="2">
    <name type="scientific">Paramecium caudatum</name>
    <dbReference type="NCBI Taxonomy" id="5885"/>
    <lineage>
        <taxon>Eukaryota</taxon>
        <taxon>Sar</taxon>
        <taxon>Alveolata</taxon>
        <taxon>Ciliophora</taxon>
        <taxon>Intramacronucleata</taxon>
        <taxon>Oligohymenophorea</taxon>
        <taxon>Peniculida</taxon>
        <taxon>Parameciidae</taxon>
        <taxon>Paramecium</taxon>
    </lineage>
</organism>
<gene>
    <name evidence="2" type="primary">ymf67</name>
</gene>
<keyword evidence="1" id="KW-0812">Transmembrane</keyword>
<proteinExistence type="predicted"/>
<dbReference type="EMBL" id="FN424190">
    <property type="protein sequence ID" value="CAZ66805.1"/>
    <property type="molecule type" value="Genomic_DNA"/>
</dbReference>
<feature type="transmembrane region" description="Helical" evidence="1">
    <location>
        <begin position="318"/>
        <end position="336"/>
    </location>
</feature>